<dbReference type="Gene3D" id="3.30.1150.10">
    <property type="match status" value="1"/>
</dbReference>
<dbReference type="Proteomes" id="UP000037660">
    <property type="component" value="Unassembled WGS sequence"/>
</dbReference>
<reference evidence="4" key="1">
    <citation type="submission" date="2015-07" db="EMBL/GenBank/DDBJ databases">
        <title>Discovery of a poly(ethylene terephthalate assimilation.</title>
        <authorList>
            <person name="Yoshida S."/>
            <person name="Hiraga K."/>
            <person name="Takehana T."/>
            <person name="Taniguchi I."/>
            <person name="Yamaji H."/>
            <person name="Maeda Y."/>
            <person name="Toyohara K."/>
            <person name="Miyamoto K."/>
            <person name="Kimura Y."/>
            <person name="Oda K."/>
        </authorList>
    </citation>
    <scope>NUCLEOTIDE SEQUENCE [LARGE SCALE GENOMIC DNA]</scope>
    <source>
        <strain evidence="4">NBRC 110686 / TISTR 2288 / 201-F6</strain>
    </source>
</reference>
<dbReference type="RefSeq" id="WP_054021535.1">
    <property type="nucleotide sequence ID" value="NZ_BBYR01000052.1"/>
</dbReference>
<evidence type="ECO:0000313" key="4">
    <source>
        <dbReference type="Proteomes" id="UP000037660"/>
    </source>
</evidence>
<reference evidence="3 4" key="2">
    <citation type="journal article" date="2016" name="Science">
        <title>A bacterium that degrades and assimilates poly(ethylene terephthalate).</title>
        <authorList>
            <person name="Yoshida S."/>
            <person name="Hiraga K."/>
            <person name="Takehana T."/>
            <person name="Taniguchi I."/>
            <person name="Yamaji H."/>
            <person name="Maeda Y."/>
            <person name="Toyohara K."/>
            <person name="Miyamoto K."/>
            <person name="Kimura Y."/>
            <person name="Oda K."/>
        </authorList>
    </citation>
    <scope>NUCLEOTIDE SEQUENCE [LARGE SCALE GENOMIC DNA]</scope>
    <source>
        <strain evidence="4">NBRC 110686 / TISTR 2288 / 201-F6</strain>
    </source>
</reference>
<dbReference type="OrthoDB" id="8853512at2"/>
<evidence type="ECO:0000256" key="1">
    <source>
        <dbReference type="SAM" id="MobiDB-lite"/>
    </source>
</evidence>
<keyword evidence="2" id="KW-0732">Signal</keyword>
<evidence type="ECO:0000313" key="3">
    <source>
        <dbReference type="EMBL" id="GAP37606.1"/>
    </source>
</evidence>
<proteinExistence type="predicted"/>
<feature type="chain" id="PRO_5005513712" description="TonB C-terminal domain-containing protein" evidence="2">
    <location>
        <begin position="22"/>
        <end position="252"/>
    </location>
</feature>
<dbReference type="EMBL" id="BBYR01000052">
    <property type="protein sequence ID" value="GAP37606.1"/>
    <property type="molecule type" value="Genomic_DNA"/>
</dbReference>
<organism evidence="3 4">
    <name type="scientific">Piscinibacter sakaiensis</name>
    <name type="common">Ideonella sakaiensis</name>
    <dbReference type="NCBI Taxonomy" id="1547922"/>
    <lineage>
        <taxon>Bacteria</taxon>
        <taxon>Pseudomonadati</taxon>
        <taxon>Pseudomonadota</taxon>
        <taxon>Betaproteobacteria</taxon>
        <taxon>Burkholderiales</taxon>
        <taxon>Sphaerotilaceae</taxon>
        <taxon>Piscinibacter</taxon>
    </lineage>
</organism>
<comment type="caution">
    <text evidence="3">The sequence shown here is derived from an EMBL/GenBank/DDBJ whole genome shotgun (WGS) entry which is preliminary data.</text>
</comment>
<protein>
    <recommendedName>
        <fullName evidence="5">TonB C-terminal domain-containing protein</fullName>
    </recommendedName>
</protein>
<evidence type="ECO:0000256" key="2">
    <source>
        <dbReference type="SAM" id="SignalP"/>
    </source>
</evidence>
<name>A0A0K8P4R2_PISS1</name>
<dbReference type="SUPFAM" id="SSF74653">
    <property type="entry name" value="TolA/TonB C-terminal domain"/>
    <property type="match status" value="2"/>
</dbReference>
<dbReference type="AlphaFoldDB" id="A0A0K8P4R2"/>
<evidence type="ECO:0008006" key="5">
    <source>
        <dbReference type="Google" id="ProtNLM"/>
    </source>
</evidence>
<feature type="region of interest" description="Disordered" evidence="1">
    <location>
        <begin position="123"/>
        <end position="155"/>
    </location>
</feature>
<gene>
    <name evidence="3" type="ORF">ISF6_3551</name>
</gene>
<feature type="signal peptide" evidence="2">
    <location>
        <begin position="1"/>
        <end position="21"/>
    </location>
</feature>
<keyword evidence="4" id="KW-1185">Reference proteome</keyword>
<accession>A0A0K8P4R2</accession>
<sequence length="252" mass="27104">MRALGAAVLALAALLPHPAAAQAGDAQLPGEATPLRIVEPAFPPGARTPASGVTVDVVGTVRADGSFVAQTVQARDGEHRAFVAAVREVIDHWRFLPAVDARSCSAVDGPARLAIGFEGDAGAPRISVTRPASPPPRPAPIRRSSNPGPEPVFDEPVEGWVQMLSRVDRDGRTQSTTVRYSSPAGRHDAAALAYTARTVVEWIEPPETTACIQRTQVFCVEDAARDRTAVLHPVCEPQRERQRRERRLNRAR</sequence>